<dbReference type="Proteomes" id="UP000218767">
    <property type="component" value="Unassembled WGS sequence"/>
</dbReference>
<organism evidence="23 24">
    <name type="scientific">SAR86 cluster bacterium</name>
    <dbReference type="NCBI Taxonomy" id="2030880"/>
    <lineage>
        <taxon>Bacteria</taxon>
        <taxon>Pseudomonadati</taxon>
        <taxon>Pseudomonadota</taxon>
        <taxon>Gammaproteobacteria</taxon>
        <taxon>SAR86 cluster</taxon>
    </lineage>
</organism>
<evidence type="ECO:0000256" key="5">
    <source>
        <dbReference type="ARBA" id="ARBA00010871"/>
    </source>
</evidence>
<dbReference type="SUPFAM" id="SSF56059">
    <property type="entry name" value="Glutathione synthetase ATP-binding domain-like"/>
    <property type="match status" value="1"/>
</dbReference>
<evidence type="ECO:0000256" key="3">
    <source>
        <dbReference type="ARBA" id="ARBA00004496"/>
    </source>
</evidence>
<sequence length="312" mass="33770">MRTINREKIIANCGHVVVLNGGDSAEREISLLSGEAVYQGLLRLGVQASVLDVSDTVIADLESLKPDLALNMLHGQGGEDGTIQGLLEVLKIPYAGSGVLASALAMDKVKSKLIWQRLGLNAADFVMLNEATDWQALIDDFEVVVVKPVSGGSSLGIAIVKDAANLQKQFEMASEFDSEVMAEKCVIGKEFTVGVIEDQLLPTVQMSTSREFYDFDAKYVDEDPEIICPAQLSDEKQIELNELVRAAYTSLGCEGLARVDVMQDQGGAFYLLELNTIPGMTEHSFVPIAANKAGINFDELLLTVLELEQTAN</sequence>
<keyword evidence="14 18" id="KW-0573">Peptidoglycan synthesis</keyword>
<dbReference type="NCBIfam" id="NF002378">
    <property type="entry name" value="PRK01372.1"/>
    <property type="match status" value="1"/>
</dbReference>
<dbReference type="FunFam" id="3.30.470.20:FF:000008">
    <property type="entry name" value="D-alanine--D-alanine ligase"/>
    <property type="match status" value="1"/>
</dbReference>
<keyword evidence="16 18" id="KW-0961">Cell wall biogenesis/degradation</keyword>
<dbReference type="EC" id="6.3.2.4" evidence="6 18"/>
<reference evidence="24" key="1">
    <citation type="submission" date="2017-08" db="EMBL/GenBank/DDBJ databases">
        <title>A dynamic microbial community with high functional redundancy inhabits the cold, oxic subseafloor aquifer.</title>
        <authorList>
            <person name="Tully B.J."/>
            <person name="Wheat C.G."/>
            <person name="Glazer B.T."/>
            <person name="Huber J.A."/>
        </authorList>
    </citation>
    <scope>NUCLEOTIDE SEQUENCE [LARGE SCALE GENOMIC DNA]</scope>
</reference>
<evidence type="ECO:0000313" key="23">
    <source>
        <dbReference type="EMBL" id="PCI81879.1"/>
    </source>
</evidence>
<evidence type="ECO:0000256" key="17">
    <source>
        <dbReference type="ARBA" id="ARBA00047614"/>
    </source>
</evidence>
<keyword evidence="13 18" id="KW-0133">Cell shape</keyword>
<evidence type="ECO:0000256" key="6">
    <source>
        <dbReference type="ARBA" id="ARBA00012216"/>
    </source>
</evidence>
<dbReference type="InterPro" id="IPR000291">
    <property type="entry name" value="D-Ala_lig_Van_CS"/>
</dbReference>
<feature type="domain" description="ATP-grasp" evidence="22">
    <location>
        <begin position="112"/>
        <end position="306"/>
    </location>
</feature>
<proteinExistence type="inferred from homology"/>
<dbReference type="InterPro" id="IPR011127">
    <property type="entry name" value="Dala_Dala_lig_N"/>
</dbReference>
<evidence type="ECO:0000256" key="13">
    <source>
        <dbReference type="ARBA" id="ARBA00022960"/>
    </source>
</evidence>
<keyword evidence="15 20" id="KW-0464">Manganese</keyword>
<keyword evidence="10 21" id="KW-0547">Nucleotide-binding</keyword>
<feature type="binding site" evidence="20">
    <location>
        <position position="275"/>
    </location>
    <ligand>
        <name>Mg(2+)</name>
        <dbReference type="ChEBI" id="CHEBI:18420"/>
        <label>2</label>
    </ligand>
</feature>
<comment type="pathway">
    <text evidence="4 18">Cell wall biogenesis; peptidoglycan biosynthesis.</text>
</comment>
<comment type="similarity">
    <text evidence="5 18">Belongs to the D-alanine--D-alanine ligase family.</text>
</comment>
<evidence type="ECO:0000256" key="9">
    <source>
        <dbReference type="ARBA" id="ARBA00022723"/>
    </source>
</evidence>
<feature type="binding site" evidence="20">
    <location>
        <position position="273"/>
    </location>
    <ligand>
        <name>Mg(2+)</name>
        <dbReference type="ChEBI" id="CHEBI:18420"/>
        <label>1</label>
    </ligand>
</feature>
<dbReference type="InterPro" id="IPR005905">
    <property type="entry name" value="D_ala_D_ala"/>
</dbReference>
<evidence type="ECO:0000256" key="15">
    <source>
        <dbReference type="ARBA" id="ARBA00023211"/>
    </source>
</evidence>
<feature type="active site" evidence="19">
    <location>
        <position position="284"/>
    </location>
</feature>
<dbReference type="Gene3D" id="3.40.50.20">
    <property type="match status" value="1"/>
</dbReference>
<evidence type="ECO:0000313" key="24">
    <source>
        <dbReference type="Proteomes" id="UP000218767"/>
    </source>
</evidence>
<dbReference type="InterPro" id="IPR011095">
    <property type="entry name" value="Dala_Dala_lig_C"/>
</dbReference>
<evidence type="ECO:0000256" key="10">
    <source>
        <dbReference type="ARBA" id="ARBA00022741"/>
    </source>
</evidence>
<dbReference type="GO" id="GO:0046872">
    <property type="term" value="F:metal ion binding"/>
    <property type="evidence" value="ECO:0007669"/>
    <property type="project" value="UniProtKB-KW"/>
</dbReference>
<dbReference type="NCBIfam" id="TIGR01205">
    <property type="entry name" value="D_ala_D_alaTIGR"/>
    <property type="match status" value="1"/>
</dbReference>
<dbReference type="InterPro" id="IPR013815">
    <property type="entry name" value="ATP_grasp_subdomain_1"/>
</dbReference>
<dbReference type="GO" id="GO:0071555">
    <property type="term" value="P:cell wall organization"/>
    <property type="evidence" value="ECO:0007669"/>
    <property type="project" value="UniProtKB-KW"/>
</dbReference>
<dbReference type="PANTHER" id="PTHR23132:SF23">
    <property type="entry name" value="D-ALANINE--D-ALANINE LIGASE B"/>
    <property type="match status" value="1"/>
</dbReference>
<dbReference type="PROSITE" id="PS50975">
    <property type="entry name" value="ATP_GRASP"/>
    <property type="match status" value="1"/>
</dbReference>
<evidence type="ECO:0000256" key="18">
    <source>
        <dbReference type="HAMAP-Rule" id="MF_00047"/>
    </source>
</evidence>
<dbReference type="PROSITE" id="PS00843">
    <property type="entry name" value="DALA_DALA_LIGASE_1"/>
    <property type="match status" value="1"/>
</dbReference>
<dbReference type="GO" id="GO:0005737">
    <property type="term" value="C:cytoplasm"/>
    <property type="evidence" value="ECO:0007669"/>
    <property type="project" value="UniProtKB-SubCell"/>
</dbReference>
<name>A0A2A4XIC2_9GAMM</name>
<feature type="active site" evidence="19">
    <location>
        <position position="26"/>
    </location>
</feature>
<evidence type="ECO:0000256" key="7">
    <source>
        <dbReference type="ARBA" id="ARBA00022490"/>
    </source>
</evidence>
<keyword evidence="12 20" id="KW-0460">Magnesium</keyword>
<evidence type="ECO:0000256" key="11">
    <source>
        <dbReference type="ARBA" id="ARBA00022840"/>
    </source>
</evidence>
<gene>
    <name evidence="18" type="primary">ddl</name>
    <name evidence="23" type="ORF">COB20_01065</name>
</gene>
<evidence type="ECO:0000256" key="8">
    <source>
        <dbReference type="ARBA" id="ARBA00022598"/>
    </source>
</evidence>
<keyword evidence="11 21" id="KW-0067">ATP-binding</keyword>
<keyword evidence="7 18" id="KW-0963">Cytoplasm</keyword>
<comment type="function">
    <text evidence="2 18">Cell wall formation.</text>
</comment>
<evidence type="ECO:0000259" key="22">
    <source>
        <dbReference type="PROSITE" id="PS50975"/>
    </source>
</evidence>
<dbReference type="SUPFAM" id="SSF52440">
    <property type="entry name" value="PreATP-grasp domain"/>
    <property type="match status" value="1"/>
</dbReference>
<feature type="active site" evidence="19">
    <location>
        <position position="153"/>
    </location>
</feature>
<evidence type="ECO:0000256" key="16">
    <source>
        <dbReference type="ARBA" id="ARBA00023316"/>
    </source>
</evidence>
<evidence type="ECO:0000256" key="12">
    <source>
        <dbReference type="ARBA" id="ARBA00022842"/>
    </source>
</evidence>
<evidence type="ECO:0000256" key="1">
    <source>
        <dbReference type="ARBA" id="ARBA00001936"/>
    </source>
</evidence>
<dbReference type="PROSITE" id="PS00844">
    <property type="entry name" value="DALA_DALA_LIGASE_2"/>
    <property type="match status" value="1"/>
</dbReference>
<dbReference type="Gene3D" id="3.30.1490.20">
    <property type="entry name" value="ATP-grasp fold, A domain"/>
    <property type="match status" value="1"/>
</dbReference>
<feature type="binding site" evidence="20">
    <location>
        <position position="273"/>
    </location>
    <ligand>
        <name>Mg(2+)</name>
        <dbReference type="ChEBI" id="CHEBI:18420"/>
        <label>2</label>
    </ligand>
</feature>
<feature type="binding site" evidence="20">
    <location>
        <position position="260"/>
    </location>
    <ligand>
        <name>Mg(2+)</name>
        <dbReference type="ChEBI" id="CHEBI:18420"/>
        <label>1</label>
    </ligand>
</feature>
<evidence type="ECO:0000256" key="14">
    <source>
        <dbReference type="ARBA" id="ARBA00022984"/>
    </source>
</evidence>
<dbReference type="AlphaFoldDB" id="A0A2A4XIC2"/>
<protein>
    <recommendedName>
        <fullName evidence="6 18">D-alanine--D-alanine ligase</fullName>
        <ecNumber evidence="6 18">6.3.2.4</ecNumber>
    </recommendedName>
    <alternativeName>
        <fullName evidence="18">D-Ala-D-Ala ligase</fullName>
    </alternativeName>
    <alternativeName>
        <fullName evidence="18">D-alanylalanine synthetase</fullName>
    </alternativeName>
</protein>
<dbReference type="Pfam" id="PF01820">
    <property type="entry name" value="Dala_Dala_lig_N"/>
    <property type="match status" value="1"/>
</dbReference>
<dbReference type="InterPro" id="IPR011761">
    <property type="entry name" value="ATP-grasp"/>
</dbReference>
<keyword evidence="8 18" id="KW-0436">Ligase</keyword>
<dbReference type="InterPro" id="IPR016185">
    <property type="entry name" value="PreATP-grasp_dom_sf"/>
</dbReference>
<dbReference type="HAMAP" id="MF_00047">
    <property type="entry name" value="Dala_Dala_lig"/>
    <property type="match status" value="1"/>
</dbReference>
<evidence type="ECO:0000256" key="21">
    <source>
        <dbReference type="PROSITE-ProRule" id="PRU00409"/>
    </source>
</evidence>
<dbReference type="EMBL" id="NVUL01000003">
    <property type="protein sequence ID" value="PCI81879.1"/>
    <property type="molecule type" value="Genomic_DNA"/>
</dbReference>
<dbReference type="UniPathway" id="UPA00219"/>
<dbReference type="Gene3D" id="3.30.470.20">
    <property type="entry name" value="ATP-grasp fold, B domain"/>
    <property type="match status" value="1"/>
</dbReference>
<keyword evidence="9 20" id="KW-0479">Metal-binding</keyword>
<dbReference type="PANTHER" id="PTHR23132">
    <property type="entry name" value="D-ALANINE--D-ALANINE LIGASE"/>
    <property type="match status" value="1"/>
</dbReference>
<dbReference type="PIRSF" id="PIRSF039102">
    <property type="entry name" value="Ddl/VanB"/>
    <property type="match status" value="1"/>
</dbReference>
<dbReference type="GO" id="GO:0005524">
    <property type="term" value="F:ATP binding"/>
    <property type="evidence" value="ECO:0007669"/>
    <property type="project" value="UniProtKB-UniRule"/>
</dbReference>
<comment type="cofactor">
    <cofactor evidence="20">
        <name>Mg(2+)</name>
        <dbReference type="ChEBI" id="CHEBI:18420"/>
    </cofactor>
    <cofactor evidence="20">
        <name>Mn(2+)</name>
        <dbReference type="ChEBI" id="CHEBI:29035"/>
    </cofactor>
    <text evidence="20">Binds 2 magnesium or manganese ions per subunit.</text>
</comment>
<comment type="subcellular location">
    <subcellularLocation>
        <location evidence="3 18">Cytoplasm</location>
    </subcellularLocation>
</comment>
<comment type="cofactor">
    <cofactor evidence="1">
        <name>Mn(2+)</name>
        <dbReference type="ChEBI" id="CHEBI:29035"/>
    </cofactor>
</comment>
<evidence type="ECO:0000256" key="4">
    <source>
        <dbReference type="ARBA" id="ARBA00004752"/>
    </source>
</evidence>
<accession>A0A2A4XIC2</accession>
<comment type="caution">
    <text evidence="23">The sequence shown here is derived from an EMBL/GenBank/DDBJ whole genome shotgun (WGS) entry which is preliminary data.</text>
</comment>
<dbReference type="GO" id="GO:0008716">
    <property type="term" value="F:D-alanine-D-alanine ligase activity"/>
    <property type="evidence" value="ECO:0007669"/>
    <property type="project" value="UniProtKB-UniRule"/>
</dbReference>
<comment type="catalytic activity">
    <reaction evidence="17 18">
        <text>2 D-alanine + ATP = D-alanyl-D-alanine + ADP + phosphate + H(+)</text>
        <dbReference type="Rhea" id="RHEA:11224"/>
        <dbReference type="ChEBI" id="CHEBI:15378"/>
        <dbReference type="ChEBI" id="CHEBI:30616"/>
        <dbReference type="ChEBI" id="CHEBI:43474"/>
        <dbReference type="ChEBI" id="CHEBI:57416"/>
        <dbReference type="ChEBI" id="CHEBI:57822"/>
        <dbReference type="ChEBI" id="CHEBI:456216"/>
        <dbReference type="EC" id="6.3.2.4"/>
    </reaction>
</comment>
<dbReference type="GO" id="GO:0009252">
    <property type="term" value="P:peptidoglycan biosynthetic process"/>
    <property type="evidence" value="ECO:0007669"/>
    <property type="project" value="UniProtKB-UniRule"/>
</dbReference>
<dbReference type="Pfam" id="PF07478">
    <property type="entry name" value="Dala_Dala_lig_C"/>
    <property type="match status" value="1"/>
</dbReference>
<dbReference type="GO" id="GO:0008360">
    <property type="term" value="P:regulation of cell shape"/>
    <property type="evidence" value="ECO:0007669"/>
    <property type="project" value="UniProtKB-KW"/>
</dbReference>
<evidence type="ECO:0000256" key="2">
    <source>
        <dbReference type="ARBA" id="ARBA00003921"/>
    </source>
</evidence>
<evidence type="ECO:0000256" key="20">
    <source>
        <dbReference type="PIRSR" id="PIRSR039102-3"/>
    </source>
</evidence>
<evidence type="ECO:0000256" key="19">
    <source>
        <dbReference type="PIRSR" id="PIRSR039102-1"/>
    </source>
</evidence>